<dbReference type="EMBL" id="KB200576">
    <property type="protein sequence ID" value="ESP01014.1"/>
    <property type="molecule type" value="Genomic_DNA"/>
</dbReference>
<gene>
    <name evidence="2" type="ORF">LOTGIDRAFT_172849</name>
</gene>
<dbReference type="HOGENOM" id="CLU_054458_0_0_1"/>
<dbReference type="KEGG" id="lgi:LOTGIDRAFT_172849"/>
<sequence>MNEAFTGLAEEKRKLPEEFIIPKKKARRRVSDTSSDEAEKYFIAMANVNRPKSYKVPDKENTNRSQLDEGQGDGGASSSFDSFLDNVEDELQLCSKSGQKINDKLAKFVTKRFETRLSFDKLKERIDKYSIPRNCEGVYVPEVNLPIKSKLNRFIRGLDTCTSNIQRTIVTASSAVIECLELVSSNMVAMNGAPELVSKLTDAVSMLGHANYDISLRRREYLRPYIQDDYKPLCGHMVPVTKLLFGDDLQKEMKEVRETNLIAKTVNKSMGNYSSYNHNRFDNSKSHHGASGGYQKYPFRERGLMTSSFPGTIYGVLYYRDLENEKTVALKHNKGNFEASIILGSLAKKELTCIPTFTVPIGYSIVEKPFQTTYLPINSTGIKEINLDVKDGRGRYLYLGEEEICIQLHVSSFSSKSM</sequence>
<evidence type="ECO:0000313" key="2">
    <source>
        <dbReference type="EMBL" id="ESP01014.1"/>
    </source>
</evidence>
<accession>V4AAK9</accession>
<dbReference type="OrthoDB" id="6098717at2759"/>
<proteinExistence type="predicted"/>
<dbReference type="PANTHER" id="PTHR34239:SF2">
    <property type="entry name" value="TRANSPOSABLE ELEMENT P TRANSPOSASE_THAP9 CONSERVED DOMAIN-CONTAINING PROTEIN"/>
    <property type="match status" value="1"/>
</dbReference>
<evidence type="ECO:0000256" key="1">
    <source>
        <dbReference type="SAM" id="MobiDB-lite"/>
    </source>
</evidence>
<organism evidence="2 3">
    <name type="scientific">Lottia gigantea</name>
    <name type="common">Giant owl limpet</name>
    <dbReference type="NCBI Taxonomy" id="225164"/>
    <lineage>
        <taxon>Eukaryota</taxon>
        <taxon>Metazoa</taxon>
        <taxon>Spiralia</taxon>
        <taxon>Lophotrochozoa</taxon>
        <taxon>Mollusca</taxon>
        <taxon>Gastropoda</taxon>
        <taxon>Patellogastropoda</taxon>
        <taxon>Lottioidea</taxon>
        <taxon>Lottiidae</taxon>
        <taxon>Lottia</taxon>
    </lineage>
</organism>
<dbReference type="GeneID" id="20242205"/>
<dbReference type="OMA" id="ECEMDEF"/>
<dbReference type="PANTHER" id="PTHR34239">
    <property type="entry name" value="APPLE DOMAIN-CONTAINING PROTEIN"/>
    <property type="match status" value="1"/>
</dbReference>
<dbReference type="CTD" id="20242205"/>
<dbReference type="Proteomes" id="UP000030746">
    <property type="component" value="Unassembled WGS sequence"/>
</dbReference>
<protein>
    <submittedName>
        <fullName evidence="2">Uncharacterized protein</fullName>
    </submittedName>
</protein>
<feature type="region of interest" description="Disordered" evidence="1">
    <location>
        <begin position="52"/>
        <end position="79"/>
    </location>
</feature>
<dbReference type="RefSeq" id="XP_009048279.1">
    <property type="nucleotide sequence ID" value="XM_009050031.1"/>
</dbReference>
<evidence type="ECO:0000313" key="3">
    <source>
        <dbReference type="Proteomes" id="UP000030746"/>
    </source>
</evidence>
<reference evidence="2 3" key="1">
    <citation type="journal article" date="2013" name="Nature">
        <title>Insights into bilaterian evolution from three spiralian genomes.</title>
        <authorList>
            <person name="Simakov O."/>
            <person name="Marletaz F."/>
            <person name="Cho S.J."/>
            <person name="Edsinger-Gonzales E."/>
            <person name="Havlak P."/>
            <person name="Hellsten U."/>
            <person name="Kuo D.H."/>
            <person name="Larsson T."/>
            <person name="Lv J."/>
            <person name="Arendt D."/>
            <person name="Savage R."/>
            <person name="Osoegawa K."/>
            <person name="de Jong P."/>
            <person name="Grimwood J."/>
            <person name="Chapman J.A."/>
            <person name="Shapiro H."/>
            <person name="Aerts A."/>
            <person name="Otillar R.P."/>
            <person name="Terry A.Y."/>
            <person name="Boore J.L."/>
            <person name="Grigoriev I.V."/>
            <person name="Lindberg D.R."/>
            <person name="Seaver E.C."/>
            <person name="Weisblat D.A."/>
            <person name="Putnam N.H."/>
            <person name="Rokhsar D.S."/>
        </authorList>
    </citation>
    <scope>NUCLEOTIDE SEQUENCE [LARGE SCALE GENOMIC DNA]</scope>
</reference>
<name>V4AAK9_LOTGI</name>
<dbReference type="AlphaFoldDB" id="V4AAK9"/>
<keyword evidence="3" id="KW-1185">Reference proteome</keyword>